<organism evidence="1">
    <name type="scientific">bioreactor metagenome</name>
    <dbReference type="NCBI Taxonomy" id="1076179"/>
    <lineage>
        <taxon>unclassified sequences</taxon>
        <taxon>metagenomes</taxon>
        <taxon>ecological metagenomes</taxon>
    </lineage>
</organism>
<accession>A0A644ZRD1</accession>
<comment type="caution">
    <text evidence="1">The sequence shown here is derived from an EMBL/GenBank/DDBJ whole genome shotgun (WGS) entry which is preliminary data.</text>
</comment>
<evidence type="ECO:0000313" key="1">
    <source>
        <dbReference type="EMBL" id="MPM42938.1"/>
    </source>
</evidence>
<sequence>MVNIDYVFRYQKKLKNMIKIVGGSICEEVFESVVLGNGLCAFCPNYADECDCTVGSFYRKGSLLKFRTEW</sequence>
<proteinExistence type="predicted"/>
<dbReference type="AlphaFoldDB" id="A0A644ZRD1"/>
<reference evidence="1" key="1">
    <citation type="submission" date="2019-08" db="EMBL/GenBank/DDBJ databases">
        <authorList>
            <person name="Kucharzyk K."/>
            <person name="Murdoch R.W."/>
            <person name="Higgins S."/>
            <person name="Loffler F."/>
        </authorList>
    </citation>
    <scope>NUCLEOTIDE SEQUENCE</scope>
</reference>
<protein>
    <submittedName>
        <fullName evidence="1">Uncharacterized protein</fullName>
    </submittedName>
</protein>
<dbReference type="EMBL" id="VSSQ01009916">
    <property type="protein sequence ID" value="MPM42938.1"/>
    <property type="molecule type" value="Genomic_DNA"/>
</dbReference>
<gene>
    <name evidence="1" type="ORF">SDC9_89610</name>
</gene>
<name>A0A644ZRD1_9ZZZZ</name>